<feature type="compositionally biased region" description="Acidic residues" evidence="10">
    <location>
        <begin position="306"/>
        <end position="317"/>
    </location>
</feature>
<evidence type="ECO:0000256" key="10">
    <source>
        <dbReference type="SAM" id="MobiDB-lite"/>
    </source>
</evidence>
<organism evidence="16 17">
    <name type="scientific">Gymnodraco acuticeps</name>
    <name type="common">Antarctic dragonfish</name>
    <dbReference type="NCBI Taxonomy" id="8218"/>
    <lineage>
        <taxon>Eukaryota</taxon>
        <taxon>Metazoa</taxon>
        <taxon>Chordata</taxon>
        <taxon>Craniata</taxon>
        <taxon>Vertebrata</taxon>
        <taxon>Euteleostomi</taxon>
        <taxon>Actinopterygii</taxon>
        <taxon>Neopterygii</taxon>
        <taxon>Teleostei</taxon>
        <taxon>Neoteleostei</taxon>
        <taxon>Acanthomorphata</taxon>
        <taxon>Eupercaria</taxon>
        <taxon>Perciformes</taxon>
        <taxon>Notothenioidei</taxon>
        <taxon>Bathydraconidae</taxon>
        <taxon>Gymnodraco</taxon>
    </lineage>
</organism>
<dbReference type="GO" id="GO:0005886">
    <property type="term" value="C:plasma membrane"/>
    <property type="evidence" value="ECO:0007669"/>
    <property type="project" value="UniProtKB-SubCell"/>
</dbReference>
<keyword evidence="9" id="KW-0407">Ion channel</keyword>
<dbReference type="Pfam" id="PF23188">
    <property type="entry name" value="THU_Piezo1"/>
    <property type="match status" value="1"/>
</dbReference>
<feature type="transmembrane region" description="Helical" evidence="11">
    <location>
        <begin position="687"/>
        <end position="710"/>
    </location>
</feature>
<dbReference type="InParanoid" id="A0A6P8W6N3"/>
<evidence type="ECO:0000256" key="9">
    <source>
        <dbReference type="ARBA" id="ARBA00023303"/>
    </source>
</evidence>
<feature type="transmembrane region" description="Helical" evidence="11">
    <location>
        <begin position="501"/>
        <end position="519"/>
    </location>
</feature>
<dbReference type="InterPro" id="IPR056770">
    <property type="entry name" value="Piezo_THU9_anchor"/>
</dbReference>
<dbReference type="PANTHER" id="PTHR47049:SF6">
    <property type="entry name" value="PIEZO-TYPE MECHANOSENSITIVE ION CHANNEL COMPONENT"/>
    <property type="match status" value="1"/>
</dbReference>
<feature type="region of interest" description="Disordered" evidence="10">
    <location>
        <begin position="335"/>
        <end position="373"/>
    </location>
</feature>
<dbReference type="Pfam" id="PF15917">
    <property type="entry name" value="Piezo_TM25-28"/>
    <property type="match status" value="1"/>
</dbReference>
<evidence type="ECO:0000259" key="13">
    <source>
        <dbReference type="Pfam" id="PF15917"/>
    </source>
</evidence>
<proteinExistence type="inferred from homology"/>
<dbReference type="Pfam" id="PF12166">
    <property type="entry name" value="Piezo_cap"/>
    <property type="match status" value="1"/>
</dbReference>
<dbReference type="InterPro" id="IPR031805">
    <property type="entry name" value="Piezo_TM25-28"/>
</dbReference>
<reference evidence="17" key="1">
    <citation type="submission" date="2025-08" db="UniProtKB">
        <authorList>
            <consortium name="RefSeq"/>
        </authorList>
    </citation>
    <scope>IDENTIFICATION</scope>
</reference>
<feature type="region of interest" description="Disordered" evidence="10">
    <location>
        <begin position="57"/>
        <end position="110"/>
    </location>
</feature>
<feature type="region of interest" description="Disordered" evidence="10">
    <location>
        <begin position="1"/>
        <end position="35"/>
    </location>
</feature>
<feature type="compositionally biased region" description="Basic and acidic residues" evidence="10">
    <location>
        <begin position="66"/>
        <end position="85"/>
    </location>
</feature>
<evidence type="ECO:0000256" key="11">
    <source>
        <dbReference type="SAM" id="Phobius"/>
    </source>
</evidence>
<feature type="region of interest" description="Disordered" evidence="10">
    <location>
        <begin position="189"/>
        <end position="317"/>
    </location>
</feature>
<evidence type="ECO:0000256" key="4">
    <source>
        <dbReference type="ARBA" id="ARBA00022475"/>
    </source>
</evidence>
<feature type="compositionally biased region" description="Gly residues" evidence="10">
    <location>
        <begin position="241"/>
        <end position="300"/>
    </location>
</feature>
<feature type="compositionally biased region" description="Gly residues" evidence="10">
    <location>
        <begin position="222"/>
        <end position="234"/>
    </location>
</feature>
<evidence type="ECO:0000256" key="8">
    <source>
        <dbReference type="ARBA" id="ARBA00023136"/>
    </source>
</evidence>
<dbReference type="InterPro" id="IPR031334">
    <property type="entry name" value="Piezo_cap_dom"/>
</dbReference>
<feature type="transmembrane region" description="Helical" evidence="11">
    <location>
        <begin position="730"/>
        <end position="749"/>
    </location>
</feature>
<dbReference type="Proteomes" id="UP000515161">
    <property type="component" value="Unplaced"/>
</dbReference>
<evidence type="ECO:0000313" key="16">
    <source>
        <dbReference type="Proteomes" id="UP000515161"/>
    </source>
</evidence>
<comment type="subcellular location">
    <subcellularLocation>
        <location evidence="1">Cell membrane</location>
        <topology evidence="1">Multi-pass membrane protein</topology>
    </subcellularLocation>
</comment>
<evidence type="ECO:0000259" key="12">
    <source>
        <dbReference type="Pfam" id="PF12166"/>
    </source>
</evidence>
<feature type="domain" description="Piezo THU9 and anchor" evidence="15">
    <location>
        <begin position="685"/>
        <end position="922"/>
    </location>
</feature>
<dbReference type="InterPro" id="IPR056768">
    <property type="entry name" value="THU_Piezo"/>
</dbReference>
<sequence>MSKQQEIHTTLPLVSPAVVGVQQQPEEEEKEKQIPEKSAFQFVYHAWITDFRTAMRARSNQKKLWRKDSSERRSRKERGGEEERGASGGIEETEETEEDEEEEEREEGPDTVLRRFSYTMRFCWVLLSALLDSLTAWLRGLCQEHIDISTVLRIEHCMLTQQAKQGNVPTRDAIHVYYQRQILKASRESGLNYSSHEAEGQTSAERGPEEVSPLDTNEEEPGPGGEGPEPGLGGECPEPGPGGDGPEPGPGGEGPEPGPGGDGPEPGPAGGGPEPGPGGDGPEPGPGGVGPEPGPGGDGPCSGAEPETEEDTAVEVQYEDCPECLLIRTRRPTLSRMERVRSSSSSSSSDQDRMSPAYSFEEPKPPSPSPSSLFLPPSYSLALGLDLQEGEGFGERSDFLSDSTSCPAVSRAQDLTASDLLRSRTFYDEQLEASDRFYADQHQLLQICYALYNILAARSETVCFLVIVLNHMVSASCLTLVLPVLVFLWATLSVPRPSKTFWMTAIIYTEVTIVIKYFFQFGFFPFNKKLEVDRSKPFHPPNILGVEKKEAYVLYDLLQLLALFYHRAILKCHGLWDQTVTTETEALHPSVSQLDSGSASIDPSAPVLRRRVRRRTRSSSTQLRSPAGSLSSKVLQPSRVDLLLEKLRELSIRAKRHSVSRCMSLYLPVFQFFRALVQPEYSAVTDVYVLMFLCDTVDFIVIVFGFWAFGKHSAAADITSSLSEDQVPEAFLVMVLIQFGTMVIDRALYLRKTVLGKLVFQVFLVFGIHFWMFFILPTVTERRFNQNLVAQLWYFVKCVYFGLSAYQIRSGYPTRVLGNFLTKSHNYLNLFLFQGFRLVPFLTELRAVMDWVWTDTTLSLSSWICVEDVYAHCFVLKCWRESEKRYPQPRGQKKKRVVKYGMGGLIVLLLICIVWFPLLFMSLVKSVAGVNNRPIDVSLTITLGGFQPIFTMSAQQNQLRDLTEDDFSSFSSSYSLPSALQFLEAYSQEDVTVAELQGSSNSLWTISPPSRAYLSQVLYLESFPLTLSWTIQRNLSLGAKAELASGKHVTYLDDQTRLELIQLLNGTRSLPVVIQEVFPCFLRAPSDSNSKPIEQLYSDGRYKDILLALERSTNQSQEIQDWWIVDQPAASLVPIGGGASLSDRREAGLQLFVFSDKVSPPSLGFLAGYGIMGLYASVVLVIGKFVREFFSGISHSIMFEELPCVDRILKLCTDIFLVRETGELELEEELYAKLIFLYRSPETLIKWTRR</sequence>
<evidence type="ECO:0000313" key="17">
    <source>
        <dbReference type="RefSeq" id="XP_034094438.1"/>
    </source>
</evidence>
<feature type="transmembrane region" description="Helical" evidence="11">
    <location>
        <begin position="462"/>
        <end position="489"/>
    </location>
</feature>
<keyword evidence="8 11" id="KW-0472">Membrane</keyword>
<dbReference type="OrthoDB" id="303066at2759"/>
<feature type="region of interest" description="Disordered" evidence="10">
    <location>
        <begin position="611"/>
        <end position="631"/>
    </location>
</feature>
<gene>
    <name evidence="17" type="primary">LOC117561257</name>
</gene>
<evidence type="ECO:0000256" key="2">
    <source>
        <dbReference type="ARBA" id="ARBA00007821"/>
    </source>
</evidence>
<protein>
    <submittedName>
        <fullName evidence="17">Piezo-type mechanosensitive ion channel component 2-like</fullName>
    </submittedName>
</protein>
<evidence type="ECO:0000256" key="3">
    <source>
        <dbReference type="ARBA" id="ARBA00022448"/>
    </source>
</evidence>
<dbReference type="GO" id="GO:0008381">
    <property type="term" value="F:mechanosensitive monoatomic ion channel activity"/>
    <property type="evidence" value="ECO:0007669"/>
    <property type="project" value="InterPro"/>
</dbReference>
<feature type="domain" description="Piezo non-specific cation channel cap" evidence="12">
    <location>
        <begin position="960"/>
        <end position="1249"/>
    </location>
</feature>
<keyword evidence="3" id="KW-0813">Transport</keyword>
<comment type="similarity">
    <text evidence="2">Belongs to the PIEZO (TC 1.A.75) family.</text>
</comment>
<feature type="transmembrane region" description="Helical" evidence="11">
    <location>
        <begin position="900"/>
        <end position="924"/>
    </location>
</feature>
<evidence type="ECO:0000256" key="5">
    <source>
        <dbReference type="ARBA" id="ARBA00022692"/>
    </source>
</evidence>
<dbReference type="GeneID" id="117561257"/>
<keyword evidence="5 11" id="KW-0812">Transmembrane</keyword>
<dbReference type="AlphaFoldDB" id="A0A6P8W6N3"/>
<evidence type="ECO:0000259" key="15">
    <source>
        <dbReference type="Pfam" id="PF24874"/>
    </source>
</evidence>
<dbReference type="Pfam" id="PF24874">
    <property type="entry name" value="Piezo_THU9_anchor"/>
    <property type="match status" value="1"/>
</dbReference>
<dbReference type="RefSeq" id="XP_034094438.1">
    <property type="nucleotide sequence ID" value="XM_034238547.1"/>
</dbReference>
<accession>A0A6P8W6N3</accession>
<feature type="domain" description="Piezo TM25-28" evidence="13">
    <location>
        <begin position="25"/>
        <end position="60"/>
    </location>
</feature>
<feature type="compositionally biased region" description="Polar residues" evidence="10">
    <location>
        <begin position="189"/>
        <end position="204"/>
    </location>
</feature>
<feature type="transmembrane region" description="Helical" evidence="11">
    <location>
        <begin position="1163"/>
        <end position="1186"/>
    </location>
</feature>
<feature type="transmembrane region" description="Helical" evidence="11">
    <location>
        <begin position="788"/>
        <end position="806"/>
    </location>
</feature>
<name>A0A6P8W6N3_GYMAC</name>
<feature type="transmembrane region" description="Helical" evidence="11">
    <location>
        <begin position="758"/>
        <end position="776"/>
    </location>
</feature>
<dbReference type="PANTHER" id="PTHR47049">
    <property type="entry name" value="PIEZO-TYPE MECHANOSENSITIVE ION CHANNEL HOMOLOG"/>
    <property type="match status" value="1"/>
</dbReference>
<keyword evidence="16" id="KW-1185">Reference proteome</keyword>
<keyword evidence="6 11" id="KW-1133">Transmembrane helix</keyword>
<evidence type="ECO:0000256" key="6">
    <source>
        <dbReference type="ARBA" id="ARBA00022989"/>
    </source>
</evidence>
<feature type="compositionally biased region" description="Acidic residues" evidence="10">
    <location>
        <begin position="91"/>
        <end position="109"/>
    </location>
</feature>
<keyword evidence="7" id="KW-0406">Ion transport</keyword>
<evidence type="ECO:0000259" key="14">
    <source>
        <dbReference type="Pfam" id="PF23188"/>
    </source>
</evidence>
<dbReference type="KEGG" id="gacu:117561257"/>
<keyword evidence="4" id="KW-1003">Cell membrane</keyword>
<dbReference type="InterPro" id="IPR027272">
    <property type="entry name" value="Piezo"/>
</dbReference>
<evidence type="ECO:0000256" key="1">
    <source>
        <dbReference type="ARBA" id="ARBA00004651"/>
    </source>
</evidence>
<feature type="domain" description="Piezo transmembrane helical unit" evidence="14">
    <location>
        <begin position="457"/>
        <end position="577"/>
    </location>
</feature>
<evidence type="ECO:0000256" key="7">
    <source>
        <dbReference type="ARBA" id="ARBA00023065"/>
    </source>
</evidence>